<dbReference type="AlphaFoldDB" id="A0A8J3FGH4"/>
<evidence type="ECO:0000313" key="6">
    <source>
        <dbReference type="Proteomes" id="UP000649739"/>
    </source>
</evidence>
<keyword evidence="6" id="KW-1185">Reference proteome</keyword>
<feature type="signal peptide" evidence="3">
    <location>
        <begin position="1"/>
        <end position="28"/>
    </location>
</feature>
<keyword evidence="2" id="KW-0720">Serine protease</keyword>
<dbReference type="PRINTS" id="PR00722">
    <property type="entry name" value="CHYMOTRYPSIN"/>
</dbReference>
<dbReference type="InterPro" id="IPR009003">
    <property type="entry name" value="Peptidase_S1_PA"/>
</dbReference>
<dbReference type="InterPro" id="IPR033116">
    <property type="entry name" value="TRYPSIN_SER"/>
</dbReference>
<comment type="caution">
    <text evidence="5">The sequence shown here is derived from an EMBL/GenBank/DDBJ whole genome shotgun (WGS) entry which is preliminary data.</text>
</comment>
<proteinExistence type="predicted"/>
<dbReference type="SUPFAM" id="SSF50494">
    <property type="entry name" value="Trypsin-like serine proteases"/>
    <property type="match status" value="1"/>
</dbReference>
<evidence type="ECO:0000313" key="5">
    <source>
        <dbReference type="EMBL" id="GGK09839.1"/>
    </source>
</evidence>
<dbReference type="PROSITE" id="PS00135">
    <property type="entry name" value="TRYPSIN_SER"/>
    <property type="match status" value="1"/>
</dbReference>
<accession>A0A8J3FGH4</accession>
<reference evidence="5" key="2">
    <citation type="submission" date="2020-09" db="EMBL/GenBank/DDBJ databases">
        <authorList>
            <person name="Sun Q."/>
            <person name="Ohkuma M."/>
        </authorList>
    </citation>
    <scope>NUCLEOTIDE SEQUENCE</scope>
    <source>
        <strain evidence="5">JCM 3090</strain>
    </source>
</reference>
<protein>
    <submittedName>
        <fullName evidence="5">Trypsin</fullName>
    </submittedName>
</protein>
<reference evidence="5" key="1">
    <citation type="journal article" date="2014" name="Int. J. Syst. Evol. Microbiol.">
        <title>Complete genome sequence of Corynebacterium casei LMG S-19264T (=DSM 44701T), isolated from a smear-ripened cheese.</title>
        <authorList>
            <consortium name="US DOE Joint Genome Institute (JGI-PGF)"/>
            <person name="Walter F."/>
            <person name="Albersmeier A."/>
            <person name="Kalinowski J."/>
            <person name="Ruckert C."/>
        </authorList>
    </citation>
    <scope>NUCLEOTIDE SEQUENCE</scope>
    <source>
        <strain evidence="5">JCM 3090</strain>
    </source>
</reference>
<organism evidence="5 6">
    <name type="scientific">Pilimelia anulata</name>
    <dbReference type="NCBI Taxonomy" id="53371"/>
    <lineage>
        <taxon>Bacteria</taxon>
        <taxon>Bacillati</taxon>
        <taxon>Actinomycetota</taxon>
        <taxon>Actinomycetes</taxon>
        <taxon>Micromonosporales</taxon>
        <taxon>Micromonosporaceae</taxon>
        <taxon>Pilimelia</taxon>
    </lineage>
</organism>
<evidence type="ECO:0000256" key="2">
    <source>
        <dbReference type="RuleBase" id="RU363034"/>
    </source>
</evidence>
<feature type="domain" description="Peptidase S1" evidence="4">
    <location>
        <begin position="35"/>
        <end position="253"/>
    </location>
</feature>
<dbReference type="PANTHER" id="PTHR24252:SF7">
    <property type="entry name" value="HYALIN"/>
    <property type="match status" value="1"/>
</dbReference>
<dbReference type="EMBL" id="BMQB01000014">
    <property type="protein sequence ID" value="GGK09839.1"/>
    <property type="molecule type" value="Genomic_DNA"/>
</dbReference>
<dbReference type="RefSeq" id="WP_189172190.1">
    <property type="nucleotide sequence ID" value="NZ_BMQB01000014.1"/>
</dbReference>
<evidence type="ECO:0000256" key="3">
    <source>
        <dbReference type="SAM" id="SignalP"/>
    </source>
</evidence>
<gene>
    <name evidence="5" type="ORF">GCM10010123_44700</name>
</gene>
<dbReference type="GO" id="GO:0004252">
    <property type="term" value="F:serine-type endopeptidase activity"/>
    <property type="evidence" value="ECO:0007669"/>
    <property type="project" value="InterPro"/>
</dbReference>
<dbReference type="CDD" id="cd00190">
    <property type="entry name" value="Tryp_SPc"/>
    <property type="match status" value="1"/>
</dbReference>
<dbReference type="PANTHER" id="PTHR24252">
    <property type="entry name" value="ACROSIN-RELATED"/>
    <property type="match status" value="1"/>
</dbReference>
<dbReference type="InterPro" id="IPR001254">
    <property type="entry name" value="Trypsin_dom"/>
</dbReference>
<dbReference type="InterPro" id="IPR018114">
    <property type="entry name" value="TRYPSIN_HIS"/>
</dbReference>
<evidence type="ECO:0000259" key="4">
    <source>
        <dbReference type="PROSITE" id="PS50240"/>
    </source>
</evidence>
<dbReference type="GO" id="GO:0006508">
    <property type="term" value="P:proteolysis"/>
    <property type="evidence" value="ECO:0007669"/>
    <property type="project" value="UniProtKB-KW"/>
</dbReference>
<keyword evidence="2" id="KW-0645">Protease</keyword>
<dbReference type="FunFam" id="2.40.10.10:FF:000002">
    <property type="entry name" value="Transmembrane protease serine"/>
    <property type="match status" value="1"/>
</dbReference>
<keyword evidence="1" id="KW-1015">Disulfide bond</keyword>
<dbReference type="PROSITE" id="PS00134">
    <property type="entry name" value="TRYPSIN_HIS"/>
    <property type="match status" value="1"/>
</dbReference>
<keyword evidence="3" id="KW-0732">Signal</keyword>
<keyword evidence="2" id="KW-0378">Hydrolase</keyword>
<feature type="chain" id="PRO_5035200783" evidence="3">
    <location>
        <begin position="29"/>
        <end position="263"/>
    </location>
</feature>
<name>A0A8J3FGH4_9ACTN</name>
<dbReference type="InterPro" id="IPR001314">
    <property type="entry name" value="Peptidase_S1A"/>
</dbReference>
<sequence length="263" mass="26552">MNRRFLATLAAAGAVALAAGLVGAPASADPGQTRIVGGKAAAEGAYPWVGHLSMGCGGSLVSPDVVLSAAHCFEGGSSRTTVSIGKVNYNQGTKVSSSGVKYGRGPGDGDTPSSNVADWAVIKLSQPITNIAPVAVPTDSKYDATPTFRAMGWGATSEGGSGTTLLREVDLPYIADEKCPDSVGKAEICAGDLQKGGIDTCQGDSGGPLAARDGDRWVLVGMTSWGVGCARAKNPGHYAQLSSFIPQIKSAIQSLGGTLPAGW</sequence>
<dbReference type="PROSITE" id="PS50240">
    <property type="entry name" value="TRYPSIN_DOM"/>
    <property type="match status" value="1"/>
</dbReference>
<dbReference type="InterPro" id="IPR043504">
    <property type="entry name" value="Peptidase_S1_PA_chymotrypsin"/>
</dbReference>
<dbReference type="Gene3D" id="2.40.10.10">
    <property type="entry name" value="Trypsin-like serine proteases"/>
    <property type="match status" value="1"/>
</dbReference>
<evidence type="ECO:0000256" key="1">
    <source>
        <dbReference type="ARBA" id="ARBA00023157"/>
    </source>
</evidence>
<dbReference type="Pfam" id="PF00089">
    <property type="entry name" value="Trypsin"/>
    <property type="match status" value="1"/>
</dbReference>
<dbReference type="Proteomes" id="UP000649739">
    <property type="component" value="Unassembled WGS sequence"/>
</dbReference>
<dbReference type="SMART" id="SM00020">
    <property type="entry name" value="Tryp_SPc"/>
    <property type="match status" value="1"/>
</dbReference>